<dbReference type="EC" id="3.1.1.2" evidence="6"/>
<sequence length="189" mass="20906">CRKRAEKKPEIADRQCGILSLLPELGTVLIGPPASSVAQSYFSRGFLKNILPLFTEYSFRLANRHILSDLSVVELETLLDNLSVDPVTGDVWTGGHPNGMKLFYYDPKDLPGSEIVRIQTSLGQPHSDHRIPNDGSVIQGHPGSVYGNKLFIGTIFQKSFCASVVTSYWAPNSPREAKKTIWLEGIFFG</sequence>
<evidence type="ECO:0000256" key="5">
    <source>
        <dbReference type="ARBA" id="ARBA00023180"/>
    </source>
</evidence>
<dbReference type="Gene3D" id="2.120.10.30">
    <property type="entry name" value="TolB, C-terminal domain"/>
    <property type="match status" value="1"/>
</dbReference>
<evidence type="ECO:0000256" key="2">
    <source>
        <dbReference type="ARBA" id="ARBA00008595"/>
    </source>
</evidence>
<keyword evidence="6" id="KW-0479">Metal-binding</keyword>
<dbReference type="PANTHER" id="PTHR11799:SF12">
    <property type="entry name" value="PARAOXONASE-RELATED"/>
    <property type="match status" value="1"/>
</dbReference>
<protein>
    <recommendedName>
        <fullName evidence="6">Paraoxonase</fullName>
        <ecNumber evidence="6">3.1.1.2</ecNumber>
    </recommendedName>
</protein>
<comment type="caution">
    <text evidence="7">The sequence shown here is derived from an EMBL/GenBank/DDBJ whole genome shotgun (WGS) entry which is preliminary data.</text>
</comment>
<evidence type="ECO:0000256" key="1">
    <source>
        <dbReference type="ARBA" id="ARBA00000368"/>
    </source>
</evidence>
<dbReference type="InterPro" id="IPR051288">
    <property type="entry name" value="Serum_paraoxonase/arylesterase"/>
</dbReference>
<evidence type="ECO:0000256" key="4">
    <source>
        <dbReference type="ARBA" id="ARBA00023157"/>
    </source>
</evidence>
<evidence type="ECO:0000313" key="8">
    <source>
        <dbReference type="Proteomes" id="UP001176940"/>
    </source>
</evidence>
<dbReference type="InterPro" id="IPR011042">
    <property type="entry name" value="6-blade_b-propeller_TolB-like"/>
</dbReference>
<keyword evidence="5 6" id="KW-0325">Glycoprotein</keyword>
<evidence type="ECO:0000256" key="3">
    <source>
        <dbReference type="ARBA" id="ARBA00022801"/>
    </source>
</evidence>
<name>A0ABN9MAN5_9NEOB</name>
<proteinExistence type="inferred from homology"/>
<dbReference type="PANTHER" id="PTHR11799">
    <property type="entry name" value="PARAOXONASE"/>
    <property type="match status" value="1"/>
</dbReference>
<comment type="catalytic activity">
    <reaction evidence="1 6">
        <text>a phenyl acetate + H2O = a phenol + acetate + H(+)</text>
        <dbReference type="Rhea" id="RHEA:17309"/>
        <dbReference type="ChEBI" id="CHEBI:15377"/>
        <dbReference type="ChEBI" id="CHEBI:15378"/>
        <dbReference type="ChEBI" id="CHEBI:30089"/>
        <dbReference type="ChEBI" id="CHEBI:33853"/>
        <dbReference type="ChEBI" id="CHEBI:140310"/>
        <dbReference type="EC" id="3.1.1.2"/>
    </reaction>
</comment>
<keyword evidence="3 6" id="KW-0378">Hydrolase</keyword>
<dbReference type="Proteomes" id="UP001176940">
    <property type="component" value="Unassembled WGS sequence"/>
</dbReference>
<dbReference type="EMBL" id="CAUEEQ010057064">
    <property type="protein sequence ID" value="CAJ0963197.1"/>
    <property type="molecule type" value="Genomic_DNA"/>
</dbReference>
<feature type="non-terminal residue" evidence="7">
    <location>
        <position position="1"/>
    </location>
</feature>
<comment type="cofactor">
    <cofactor evidence="6">
        <name>Ca(2+)</name>
        <dbReference type="ChEBI" id="CHEBI:29108"/>
    </cofactor>
    <text evidence="6">Binds 2 calcium ions per subunit.</text>
</comment>
<accession>A0ABN9MAN5</accession>
<comment type="similarity">
    <text evidence="2 6">Belongs to the paraoxonase family.</text>
</comment>
<reference evidence="7" key="1">
    <citation type="submission" date="2023-07" db="EMBL/GenBank/DDBJ databases">
        <authorList>
            <person name="Stuckert A."/>
        </authorList>
    </citation>
    <scope>NUCLEOTIDE SEQUENCE</scope>
</reference>
<gene>
    <name evidence="7" type="ORF">RIMI_LOCUS18582261</name>
</gene>
<dbReference type="PRINTS" id="PR01785">
    <property type="entry name" value="PARAOXONASE"/>
</dbReference>
<keyword evidence="8" id="KW-1185">Reference proteome</keyword>
<dbReference type="InterPro" id="IPR002640">
    <property type="entry name" value="Arylesterase"/>
</dbReference>
<keyword evidence="4 6" id="KW-1015">Disulfide bond</keyword>
<organism evidence="7 8">
    <name type="scientific">Ranitomeya imitator</name>
    <name type="common">mimic poison frog</name>
    <dbReference type="NCBI Taxonomy" id="111125"/>
    <lineage>
        <taxon>Eukaryota</taxon>
        <taxon>Metazoa</taxon>
        <taxon>Chordata</taxon>
        <taxon>Craniata</taxon>
        <taxon>Vertebrata</taxon>
        <taxon>Euteleostomi</taxon>
        <taxon>Amphibia</taxon>
        <taxon>Batrachia</taxon>
        <taxon>Anura</taxon>
        <taxon>Neobatrachia</taxon>
        <taxon>Hyloidea</taxon>
        <taxon>Dendrobatidae</taxon>
        <taxon>Dendrobatinae</taxon>
        <taxon>Ranitomeya</taxon>
    </lineage>
</organism>
<evidence type="ECO:0000256" key="6">
    <source>
        <dbReference type="RuleBase" id="RU368025"/>
    </source>
</evidence>
<evidence type="ECO:0000313" key="7">
    <source>
        <dbReference type="EMBL" id="CAJ0963197.1"/>
    </source>
</evidence>
<keyword evidence="6" id="KW-0106">Calcium</keyword>